<dbReference type="Proteomes" id="UP000758603">
    <property type="component" value="Unassembled WGS sequence"/>
</dbReference>
<dbReference type="OrthoDB" id="10255512at2759"/>
<feature type="region of interest" description="Disordered" evidence="1">
    <location>
        <begin position="433"/>
        <end position="456"/>
    </location>
</feature>
<dbReference type="PANTHER" id="PTHR47357:SF1">
    <property type="entry name" value="SPINDLE POLE BODY COMPONENT 110"/>
    <property type="match status" value="1"/>
</dbReference>
<proteinExistence type="predicted"/>
<evidence type="ECO:0000313" key="3">
    <source>
        <dbReference type="Proteomes" id="UP000758603"/>
    </source>
</evidence>
<feature type="compositionally biased region" description="Basic residues" evidence="1">
    <location>
        <begin position="814"/>
        <end position="829"/>
    </location>
</feature>
<dbReference type="RefSeq" id="XP_045964787.1">
    <property type="nucleotide sequence ID" value="XM_046105414.1"/>
</dbReference>
<feature type="compositionally biased region" description="Polar residues" evidence="1">
    <location>
        <begin position="118"/>
        <end position="139"/>
    </location>
</feature>
<reference evidence="2" key="1">
    <citation type="journal article" date="2021" name="Nat. Commun.">
        <title>Genetic determinants of endophytism in the Arabidopsis root mycobiome.</title>
        <authorList>
            <person name="Mesny F."/>
            <person name="Miyauchi S."/>
            <person name="Thiergart T."/>
            <person name="Pickel B."/>
            <person name="Atanasova L."/>
            <person name="Karlsson M."/>
            <person name="Huettel B."/>
            <person name="Barry K.W."/>
            <person name="Haridas S."/>
            <person name="Chen C."/>
            <person name="Bauer D."/>
            <person name="Andreopoulos W."/>
            <person name="Pangilinan J."/>
            <person name="LaButti K."/>
            <person name="Riley R."/>
            <person name="Lipzen A."/>
            <person name="Clum A."/>
            <person name="Drula E."/>
            <person name="Henrissat B."/>
            <person name="Kohler A."/>
            <person name="Grigoriev I.V."/>
            <person name="Martin F.M."/>
            <person name="Hacquard S."/>
        </authorList>
    </citation>
    <scope>NUCLEOTIDE SEQUENCE</scope>
    <source>
        <strain evidence="2">MPI-SDFR-AT-0073</strain>
    </source>
</reference>
<organism evidence="2 3">
    <name type="scientific">Truncatella angustata</name>
    <dbReference type="NCBI Taxonomy" id="152316"/>
    <lineage>
        <taxon>Eukaryota</taxon>
        <taxon>Fungi</taxon>
        <taxon>Dikarya</taxon>
        <taxon>Ascomycota</taxon>
        <taxon>Pezizomycotina</taxon>
        <taxon>Sordariomycetes</taxon>
        <taxon>Xylariomycetidae</taxon>
        <taxon>Amphisphaeriales</taxon>
        <taxon>Sporocadaceae</taxon>
        <taxon>Truncatella</taxon>
    </lineage>
</organism>
<feature type="region of interest" description="Disordered" evidence="1">
    <location>
        <begin position="1"/>
        <end position="205"/>
    </location>
</feature>
<keyword evidence="3" id="KW-1185">Reference proteome</keyword>
<gene>
    <name evidence="2" type="ORF">BKA67DRAFT_61371</name>
</gene>
<evidence type="ECO:0008006" key="4">
    <source>
        <dbReference type="Google" id="ProtNLM"/>
    </source>
</evidence>
<feature type="region of interest" description="Disordered" evidence="1">
    <location>
        <begin position="794"/>
        <end position="838"/>
    </location>
</feature>
<accession>A0A9P8UY32</accession>
<comment type="caution">
    <text evidence="2">The sequence shown here is derived from an EMBL/GenBank/DDBJ whole genome shotgun (WGS) entry which is preliminary data.</text>
</comment>
<name>A0A9P8UY32_9PEZI</name>
<dbReference type="GO" id="GO:0005856">
    <property type="term" value="C:cytoskeleton"/>
    <property type="evidence" value="ECO:0007669"/>
    <property type="project" value="TreeGrafter"/>
</dbReference>
<dbReference type="GeneID" id="70134305"/>
<dbReference type="PANTHER" id="PTHR47357">
    <property type="entry name" value="COP1-INTERACTIVE PROTEIN 1"/>
    <property type="match status" value="1"/>
</dbReference>
<evidence type="ECO:0000256" key="1">
    <source>
        <dbReference type="SAM" id="MobiDB-lite"/>
    </source>
</evidence>
<dbReference type="EMBL" id="JAGPXC010000001">
    <property type="protein sequence ID" value="KAH6660656.1"/>
    <property type="molecule type" value="Genomic_DNA"/>
</dbReference>
<dbReference type="GO" id="GO:0005200">
    <property type="term" value="F:structural constituent of cytoskeleton"/>
    <property type="evidence" value="ECO:0007669"/>
    <property type="project" value="TreeGrafter"/>
</dbReference>
<sequence length="862" mass="96566">MAASSRPRVEVPAAMAGGFPSQYELQDYRSGQQSGMTSETETTSSRSSDRPAPNKGILKPVNTRTAHDPLAARFYRVGRPEQIQHSPTYPPVQYGHDNSWHHDSYDSYPESAYDPETDSQSGISDLSINTQATSVASDETITDDGRPSTQIKHVRHVPPPTVARVKARPRTRPSSTEVAKSPPQKRQVNIQIFPPGASSQSQELQVSRKAERDLLDKIDELELEAESLRDARVQLNKELVDATDKLSARVYDTKDLQKSLSHERNAKELLARELQEQRTKLDEYRSNFNLQKGMLEDAEKERDGLKDARDALDRKVGQLERDMTTKEAQHKELEVILVRKAAELERSSKSLSNTISSQDKQLKALEAERESLKKNVDGQDKQLQELKSLTQERDAEIKDITKERDTLKSDIVKQNISYVDEIKILTSERDSLTKELEGQQEQMKEHKDLTAQRDSLKTEVEKLQEQVKTLTDEQTTLRDEKKGLEEGQEKLEGHVKEVEEENGSLHTEIDNLKEEIQGLKGDIEAFKTQIDKLEESREELEEEVRATKDKAAELLEAEKQNGQKLVEAEKSKLEAAEKQAESDKAELQITVAGLKTELEGAKDANVVIVSERLQIKNKLDGVSASLTTAQGEVKDLQDRNTALESDIASTKATITDLESKAEELNKLAQQHKELEERTNNLQADIDKRTEGDAILQAEREQLKADKEELDALKEKLEDASAVTKLTEEKETLEARTKDLEAQADALKAEETKLKAEIESLKAEADKVPALTQQHQAISTQLSALTQQLEQARAVSDAAAGQVRDLQAQVNKLQSRPKSRSGSRSKKHDRSRSQGLVFVRNPFDKGAGLFVTTREALKAGDQG</sequence>
<feature type="compositionally biased region" description="Low complexity" evidence="1">
    <location>
        <begin position="37"/>
        <end position="46"/>
    </location>
</feature>
<dbReference type="Gene3D" id="1.10.287.1490">
    <property type="match status" value="3"/>
</dbReference>
<protein>
    <recommendedName>
        <fullName evidence="4">Paramyosin</fullName>
    </recommendedName>
</protein>
<feature type="compositionally biased region" description="Polar residues" evidence="1">
    <location>
        <begin position="172"/>
        <end position="190"/>
    </location>
</feature>
<dbReference type="AlphaFoldDB" id="A0A9P8UY32"/>
<evidence type="ECO:0000313" key="2">
    <source>
        <dbReference type="EMBL" id="KAH6660656.1"/>
    </source>
</evidence>